<dbReference type="PROSITE" id="PS00211">
    <property type="entry name" value="ABC_TRANSPORTER_1"/>
    <property type="match status" value="1"/>
</dbReference>
<evidence type="ECO:0000256" key="8">
    <source>
        <dbReference type="PROSITE-ProRule" id="PRU01213"/>
    </source>
</evidence>
<dbReference type="SUPFAM" id="SSF50331">
    <property type="entry name" value="MOP-like"/>
    <property type="match status" value="1"/>
</dbReference>
<evidence type="ECO:0000259" key="10">
    <source>
        <dbReference type="PROSITE" id="PS51866"/>
    </source>
</evidence>
<protein>
    <submittedName>
        <fullName evidence="11">Molybdate transport system ATP-binding protein</fullName>
    </submittedName>
</protein>
<name>A0ABT1H1Q0_9NOCA</name>
<dbReference type="SUPFAM" id="SSF52540">
    <property type="entry name" value="P-loop containing nucleoside triphosphate hydrolases"/>
    <property type="match status" value="1"/>
</dbReference>
<keyword evidence="4" id="KW-0547">Nucleotide-binding</keyword>
<dbReference type="InterPro" id="IPR005116">
    <property type="entry name" value="Transp-assoc_OB_typ1"/>
</dbReference>
<dbReference type="RefSeq" id="WP_253653305.1">
    <property type="nucleotide sequence ID" value="NZ_BAAAOE010000001.1"/>
</dbReference>
<organism evidence="11 12">
    <name type="scientific">Williamsia serinedens</name>
    <dbReference type="NCBI Taxonomy" id="391736"/>
    <lineage>
        <taxon>Bacteria</taxon>
        <taxon>Bacillati</taxon>
        <taxon>Actinomycetota</taxon>
        <taxon>Actinomycetes</taxon>
        <taxon>Mycobacteriales</taxon>
        <taxon>Nocardiaceae</taxon>
        <taxon>Williamsia</taxon>
    </lineage>
</organism>
<dbReference type="Gene3D" id="3.40.50.300">
    <property type="entry name" value="P-loop containing nucleotide triphosphate hydrolases"/>
    <property type="match status" value="1"/>
</dbReference>
<dbReference type="PROSITE" id="PS50893">
    <property type="entry name" value="ABC_TRANSPORTER_2"/>
    <property type="match status" value="1"/>
</dbReference>
<dbReference type="PROSITE" id="PS51866">
    <property type="entry name" value="MOP"/>
    <property type="match status" value="1"/>
</dbReference>
<dbReference type="InterPro" id="IPR008995">
    <property type="entry name" value="Mo/tungstate-bd_C_term_dom"/>
</dbReference>
<evidence type="ECO:0000259" key="9">
    <source>
        <dbReference type="PROSITE" id="PS50893"/>
    </source>
</evidence>
<evidence type="ECO:0000256" key="2">
    <source>
        <dbReference type="ARBA" id="ARBA00022475"/>
    </source>
</evidence>
<keyword evidence="7" id="KW-0472">Membrane</keyword>
<keyword evidence="6" id="KW-1278">Translocase</keyword>
<keyword evidence="3 8" id="KW-0500">Molybdenum</keyword>
<evidence type="ECO:0000313" key="12">
    <source>
        <dbReference type="Proteomes" id="UP001205740"/>
    </source>
</evidence>
<keyword evidence="5 11" id="KW-0067">ATP-binding</keyword>
<dbReference type="InterPro" id="IPR003439">
    <property type="entry name" value="ABC_transporter-like_ATP-bd"/>
</dbReference>
<accession>A0ABT1H1Q0</accession>
<evidence type="ECO:0000256" key="7">
    <source>
        <dbReference type="ARBA" id="ARBA00023136"/>
    </source>
</evidence>
<dbReference type="InterPro" id="IPR050334">
    <property type="entry name" value="Molybdenum_import_ModC"/>
</dbReference>
<proteinExistence type="predicted"/>
<gene>
    <name evidence="11" type="ORF">LX12_000862</name>
</gene>
<dbReference type="EMBL" id="JAMTCG010000002">
    <property type="protein sequence ID" value="MCP2159683.1"/>
    <property type="molecule type" value="Genomic_DNA"/>
</dbReference>
<dbReference type="GO" id="GO:0005524">
    <property type="term" value="F:ATP binding"/>
    <property type="evidence" value="ECO:0007669"/>
    <property type="project" value="UniProtKB-KW"/>
</dbReference>
<evidence type="ECO:0000256" key="1">
    <source>
        <dbReference type="ARBA" id="ARBA00022448"/>
    </source>
</evidence>
<dbReference type="PANTHER" id="PTHR43514">
    <property type="entry name" value="ABC TRANSPORTER I FAMILY MEMBER 10"/>
    <property type="match status" value="1"/>
</dbReference>
<feature type="domain" description="ABC transporter" evidence="9">
    <location>
        <begin position="1"/>
        <end position="233"/>
    </location>
</feature>
<evidence type="ECO:0000256" key="6">
    <source>
        <dbReference type="ARBA" id="ARBA00022967"/>
    </source>
</evidence>
<comment type="caution">
    <text evidence="11">The sequence shown here is derived from an EMBL/GenBank/DDBJ whole genome shotgun (WGS) entry which is preliminary data.</text>
</comment>
<dbReference type="InterPro" id="IPR004606">
    <property type="entry name" value="Mop_domain"/>
</dbReference>
<reference evidence="11 12" key="1">
    <citation type="submission" date="2022-06" db="EMBL/GenBank/DDBJ databases">
        <title>Genomic Encyclopedia of Archaeal and Bacterial Type Strains, Phase II (KMG-II): from individual species to whole genera.</title>
        <authorList>
            <person name="Goeker M."/>
        </authorList>
    </citation>
    <scope>NUCLEOTIDE SEQUENCE [LARGE SCALE GENOMIC DNA]</scope>
    <source>
        <strain evidence="11 12">DSM 45037</strain>
    </source>
</reference>
<dbReference type="InterPro" id="IPR017871">
    <property type="entry name" value="ABC_transporter-like_CS"/>
</dbReference>
<dbReference type="Proteomes" id="UP001205740">
    <property type="component" value="Unassembled WGS sequence"/>
</dbReference>
<keyword evidence="1" id="KW-0813">Transport</keyword>
<keyword evidence="12" id="KW-1185">Reference proteome</keyword>
<dbReference type="PANTHER" id="PTHR43514:SF1">
    <property type="entry name" value="SULFATE_THIOSULFATE IMPORT ATP-BINDING PROTEIN CYSA"/>
    <property type="match status" value="1"/>
</dbReference>
<dbReference type="Pfam" id="PF03459">
    <property type="entry name" value="TOBE"/>
    <property type="match status" value="1"/>
</dbReference>
<feature type="domain" description="Mop" evidence="10">
    <location>
        <begin position="286"/>
        <end position="351"/>
    </location>
</feature>
<evidence type="ECO:0000313" key="11">
    <source>
        <dbReference type="EMBL" id="MCP2159683.1"/>
    </source>
</evidence>
<evidence type="ECO:0000256" key="4">
    <source>
        <dbReference type="ARBA" id="ARBA00022741"/>
    </source>
</evidence>
<evidence type="ECO:0000256" key="5">
    <source>
        <dbReference type="ARBA" id="ARBA00022840"/>
    </source>
</evidence>
<sequence length="354" mass="36870">MTGLSVRATMVAPDLDVDVSVPDGTTVAVLGRNGAGKSSLLHVVAGLLRPTSGRVAVGERVLVDASTFVAPHRRSVALLGQQPRLFPHMTVAQNIAFAPAAAHRPRAEVRRRVAEWAEAVDVADLLRRRPHQLSGGQAQRVAVARALAADPDVLLLDEPFAALDVDVAARLRALVGRVLADRGRVALLVTHDLVDAVTLADEALVLTDGRVTAHGPVREVLSRPTDDFAARLAGLNLVSGTWDGEAAVDGDVRVVGTPEDTVRAGAPVVAVFDPSAVAVYTERPGVGSPRTVLAARVVEVAPVGSRVAVRCAVADREITAEVTWGAVAELGLAAGAAVWVTVKAGEVQVHPTAR</sequence>
<keyword evidence="2" id="KW-1003">Cell membrane</keyword>
<dbReference type="InterPro" id="IPR027417">
    <property type="entry name" value="P-loop_NTPase"/>
</dbReference>
<dbReference type="Gene3D" id="2.40.50.100">
    <property type="match status" value="1"/>
</dbReference>
<dbReference type="SMART" id="SM00382">
    <property type="entry name" value="AAA"/>
    <property type="match status" value="1"/>
</dbReference>
<evidence type="ECO:0000256" key="3">
    <source>
        <dbReference type="ARBA" id="ARBA00022505"/>
    </source>
</evidence>
<dbReference type="InterPro" id="IPR003593">
    <property type="entry name" value="AAA+_ATPase"/>
</dbReference>
<dbReference type="Pfam" id="PF00005">
    <property type="entry name" value="ABC_tran"/>
    <property type="match status" value="1"/>
</dbReference>